<evidence type="ECO:0000313" key="1">
    <source>
        <dbReference type="EMBL" id="KAK1369207.1"/>
    </source>
</evidence>
<accession>A0AAD8HN28</accession>
<dbReference type="EMBL" id="JAUIZM010000008">
    <property type="protein sequence ID" value="KAK1369207.1"/>
    <property type="molecule type" value="Genomic_DNA"/>
</dbReference>
<keyword evidence="2" id="KW-1185">Reference proteome</keyword>
<protein>
    <submittedName>
        <fullName evidence="1">Uncharacterized protein</fullName>
    </submittedName>
</protein>
<gene>
    <name evidence="1" type="ORF">POM88_035299</name>
</gene>
<organism evidence="1 2">
    <name type="scientific">Heracleum sosnowskyi</name>
    <dbReference type="NCBI Taxonomy" id="360622"/>
    <lineage>
        <taxon>Eukaryota</taxon>
        <taxon>Viridiplantae</taxon>
        <taxon>Streptophyta</taxon>
        <taxon>Embryophyta</taxon>
        <taxon>Tracheophyta</taxon>
        <taxon>Spermatophyta</taxon>
        <taxon>Magnoliopsida</taxon>
        <taxon>eudicotyledons</taxon>
        <taxon>Gunneridae</taxon>
        <taxon>Pentapetalae</taxon>
        <taxon>asterids</taxon>
        <taxon>campanulids</taxon>
        <taxon>Apiales</taxon>
        <taxon>Apiaceae</taxon>
        <taxon>Apioideae</taxon>
        <taxon>apioid superclade</taxon>
        <taxon>Tordylieae</taxon>
        <taxon>Tordyliinae</taxon>
        <taxon>Heracleum</taxon>
    </lineage>
</organism>
<dbReference type="AlphaFoldDB" id="A0AAD8HN28"/>
<reference evidence="1" key="1">
    <citation type="submission" date="2023-02" db="EMBL/GenBank/DDBJ databases">
        <title>Genome of toxic invasive species Heracleum sosnowskyi carries increased number of genes despite the absence of recent whole-genome duplications.</title>
        <authorList>
            <person name="Schelkunov M."/>
            <person name="Shtratnikova V."/>
            <person name="Makarenko M."/>
            <person name="Klepikova A."/>
            <person name="Omelchenko D."/>
            <person name="Novikova G."/>
            <person name="Obukhova E."/>
            <person name="Bogdanov V."/>
            <person name="Penin A."/>
            <person name="Logacheva M."/>
        </authorList>
    </citation>
    <scope>NUCLEOTIDE SEQUENCE</scope>
    <source>
        <strain evidence="1">Hsosn_3</strain>
        <tissue evidence="1">Leaf</tissue>
    </source>
</reference>
<evidence type="ECO:0000313" key="2">
    <source>
        <dbReference type="Proteomes" id="UP001237642"/>
    </source>
</evidence>
<comment type="caution">
    <text evidence="1">The sequence shown here is derived from an EMBL/GenBank/DDBJ whole genome shotgun (WGS) entry which is preliminary data.</text>
</comment>
<sequence length="178" mass="21081">MKDEKDQGGPSRKGDLTRPLKNRKIRWLFRHWWTNDDEFLWQTHCQKCVTMSLTKEKLLTLKPGNSLEDSIVNAYVELLKIRENNLWCPNHIKTDKQYPFHAVLKPTVKRFFFAFSWWMIPPSELTGAAKDDRDNFIKTYQKQFIGPNLQDLLPHGKISPIYASQVRRQTISTKVYEN</sequence>
<dbReference type="Proteomes" id="UP001237642">
    <property type="component" value="Unassembled WGS sequence"/>
</dbReference>
<name>A0AAD8HN28_9APIA</name>
<reference evidence="1" key="2">
    <citation type="submission" date="2023-05" db="EMBL/GenBank/DDBJ databases">
        <authorList>
            <person name="Schelkunov M.I."/>
        </authorList>
    </citation>
    <scope>NUCLEOTIDE SEQUENCE</scope>
    <source>
        <strain evidence="1">Hsosn_3</strain>
        <tissue evidence="1">Leaf</tissue>
    </source>
</reference>
<proteinExistence type="predicted"/>